<keyword evidence="1" id="KW-0472">Membrane</keyword>
<dbReference type="RefSeq" id="WP_135960710.1">
    <property type="nucleotide sequence ID" value="NZ_CAJSYX010000002.1"/>
</dbReference>
<keyword evidence="1" id="KW-0812">Transmembrane</keyword>
<evidence type="ECO:0000313" key="4">
    <source>
        <dbReference type="Proteomes" id="UP000309117"/>
    </source>
</evidence>
<feature type="transmembrane region" description="Helical" evidence="1">
    <location>
        <begin position="6"/>
        <end position="23"/>
    </location>
</feature>
<dbReference type="InterPro" id="IPR018604">
    <property type="entry name" value="YycI-like"/>
</dbReference>
<dbReference type="Proteomes" id="UP000309117">
    <property type="component" value="Unassembled WGS sequence"/>
</dbReference>
<feature type="domain" description="Regulatory protein YycH-like" evidence="2">
    <location>
        <begin position="36"/>
        <end position="259"/>
    </location>
</feature>
<reference evidence="3 4" key="1">
    <citation type="submission" date="2019-04" db="EMBL/GenBank/DDBJ databases">
        <title>Microbes associate with the intestines of laboratory mice.</title>
        <authorList>
            <person name="Navarre W."/>
            <person name="Wong E."/>
            <person name="Huang K."/>
            <person name="Tropini C."/>
            <person name="Ng K."/>
            <person name="Yu B."/>
        </authorList>
    </citation>
    <scope>NUCLEOTIDE SEQUENCE [LARGE SCALE GENOMIC DNA]</scope>
    <source>
        <strain evidence="3 4">NM61_E11</strain>
    </source>
</reference>
<gene>
    <name evidence="3" type="ORF">E5351_09030</name>
</gene>
<keyword evidence="1" id="KW-1133">Transmembrane helix</keyword>
<comment type="caution">
    <text evidence="3">The sequence shown here is derived from an EMBL/GenBank/DDBJ whole genome shotgun (WGS) entry which is preliminary data.</text>
</comment>
<organism evidence="3 4">
    <name type="scientific">Lactobacillus intestinalis</name>
    <dbReference type="NCBI Taxonomy" id="151781"/>
    <lineage>
        <taxon>Bacteria</taxon>
        <taxon>Bacillati</taxon>
        <taxon>Bacillota</taxon>
        <taxon>Bacilli</taxon>
        <taxon>Lactobacillales</taxon>
        <taxon>Lactobacillaceae</taxon>
        <taxon>Lactobacillus</taxon>
    </lineage>
</organism>
<evidence type="ECO:0000313" key="3">
    <source>
        <dbReference type="EMBL" id="TGY11302.1"/>
    </source>
</evidence>
<evidence type="ECO:0000259" key="2">
    <source>
        <dbReference type="Pfam" id="PF09648"/>
    </source>
</evidence>
<dbReference type="AlphaFoldDB" id="A0A4S2BBM7"/>
<name>A0A4S2BBM7_9LACO</name>
<protein>
    <recommendedName>
        <fullName evidence="2">Regulatory protein YycH-like domain-containing protein</fullName>
    </recommendedName>
</protein>
<dbReference type="EMBL" id="SRYV01000019">
    <property type="protein sequence ID" value="TGY11302.1"/>
    <property type="molecule type" value="Genomic_DNA"/>
</dbReference>
<dbReference type="Gene3D" id="2.40.128.690">
    <property type="entry name" value="YycH protein, domain 3-like"/>
    <property type="match status" value="1"/>
</dbReference>
<accession>A0A4S2BBM7</accession>
<dbReference type="Pfam" id="PF09648">
    <property type="entry name" value="YycI"/>
    <property type="match status" value="1"/>
</dbReference>
<proteinExistence type="predicted"/>
<evidence type="ECO:0000256" key="1">
    <source>
        <dbReference type="SAM" id="Phobius"/>
    </source>
</evidence>
<sequence length="275" mass="31329">MDYKRIEWLFLIVFTLIDIYLAVEILRSPVHLSNADTNTSSSSNIRSEMRSDGIELPKLSETQSSGYYLAAKNRDYLSNKINSLTQVDAHYSKADNSLTASPKNSVLIKGSHKEKLKRLEEFKNNPKNIPYGKEFKYEADMSGDDSYTYVQSSEYGQIYDNDAQLTITVQNGQISNYTLTYMGPVNPVRELQSTISPWHAVRAMYTDREISNNSRVIQVKLGYSKLTEVRGSTILLPTWLVWVESKATKNVTLKRVNAYTAQMLQSNTSYNVEKN</sequence>
<dbReference type="GO" id="GO:0016020">
    <property type="term" value="C:membrane"/>
    <property type="evidence" value="ECO:0007669"/>
    <property type="project" value="InterPro"/>
</dbReference>